<dbReference type="InterPro" id="IPR035919">
    <property type="entry name" value="EAL_sf"/>
</dbReference>
<dbReference type="Pfam" id="PF13426">
    <property type="entry name" value="PAS_9"/>
    <property type="match status" value="1"/>
</dbReference>
<dbReference type="InterPro" id="IPR029787">
    <property type="entry name" value="Nucleotide_cyclase"/>
</dbReference>
<evidence type="ECO:0000259" key="5">
    <source>
        <dbReference type="PROSITE" id="PS50883"/>
    </source>
</evidence>
<dbReference type="RefSeq" id="WP_194115377.1">
    <property type="nucleotide sequence ID" value="NZ_JADFUA010000002.1"/>
</dbReference>
<dbReference type="PROSITE" id="PS50113">
    <property type="entry name" value="PAC"/>
    <property type="match status" value="1"/>
</dbReference>
<dbReference type="SUPFAM" id="SSF141868">
    <property type="entry name" value="EAL domain-like"/>
    <property type="match status" value="1"/>
</dbReference>
<feature type="domain" description="PAS" evidence="3">
    <location>
        <begin position="397"/>
        <end position="442"/>
    </location>
</feature>
<dbReference type="Proteomes" id="UP000604481">
    <property type="component" value="Unassembled WGS sequence"/>
</dbReference>
<feature type="transmembrane region" description="Helical" evidence="2">
    <location>
        <begin position="110"/>
        <end position="132"/>
    </location>
</feature>
<feature type="domain" description="PAC" evidence="4">
    <location>
        <begin position="467"/>
        <end position="519"/>
    </location>
</feature>
<comment type="caution">
    <text evidence="7">The sequence shown here is derived from an EMBL/GenBank/DDBJ whole genome shotgun (WGS) entry which is preliminary data.</text>
</comment>
<feature type="transmembrane region" description="Helical" evidence="2">
    <location>
        <begin position="7"/>
        <end position="25"/>
    </location>
</feature>
<dbReference type="SMART" id="SM00086">
    <property type="entry name" value="PAC"/>
    <property type="match status" value="2"/>
</dbReference>
<dbReference type="Gene3D" id="3.30.450.20">
    <property type="entry name" value="PAS domain"/>
    <property type="match status" value="2"/>
</dbReference>
<dbReference type="PANTHER" id="PTHR44757">
    <property type="entry name" value="DIGUANYLATE CYCLASE DGCP"/>
    <property type="match status" value="1"/>
</dbReference>
<dbReference type="InterPro" id="IPR001633">
    <property type="entry name" value="EAL_dom"/>
</dbReference>
<dbReference type="InterPro" id="IPR052155">
    <property type="entry name" value="Biofilm_reg_signaling"/>
</dbReference>
<dbReference type="SUPFAM" id="SSF55073">
    <property type="entry name" value="Nucleotide cyclase"/>
    <property type="match status" value="1"/>
</dbReference>
<feature type="transmembrane region" description="Helical" evidence="2">
    <location>
        <begin position="54"/>
        <end position="72"/>
    </location>
</feature>
<dbReference type="SMART" id="SM00267">
    <property type="entry name" value="GGDEF"/>
    <property type="match status" value="1"/>
</dbReference>
<dbReference type="PROSITE" id="PS50887">
    <property type="entry name" value="GGDEF"/>
    <property type="match status" value="1"/>
</dbReference>
<dbReference type="FunFam" id="3.30.70.270:FF:000001">
    <property type="entry name" value="Diguanylate cyclase domain protein"/>
    <property type="match status" value="1"/>
</dbReference>
<dbReference type="PANTHER" id="PTHR44757:SF2">
    <property type="entry name" value="BIOFILM ARCHITECTURE MAINTENANCE PROTEIN MBAA"/>
    <property type="match status" value="1"/>
</dbReference>
<evidence type="ECO:0000256" key="1">
    <source>
        <dbReference type="ARBA" id="ARBA00051114"/>
    </source>
</evidence>
<dbReference type="EMBL" id="JADFUA010000002">
    <property type="protein sequence ID" value="MBE9608859.1"/>
    <property type="molecule type" value="Genomic_DNA"/>
</dbReference>
<organism evidence="7 8">
    <name type="scientific">Chitinilyticum piscinae</name>
    <dbReference type="NCBI Taxonomy" id="2866724"/>
    <lineage>
        <taxon>Bacteria</taxon>
        <taxon>Pseudomonadati</taxon>
        <taxon>Pseudomonadota</taxon>
        <taxon>Betaproteobacteria</taxon>
        <taxon>Neisseriales</taxon>
        <taxon>Chitinibacteraceae</taxon>
        <taxon>Chitinilyticum</taxon>
    </lineage>
</organism>
<dbReference type="InterPro" id="IPR013656">
    <property type="entry name" value="PAS_4"/>
</dbReference>
<gene>
    <name evidence="7" type="ORF">INR99_05805</name>
</gene>
<dbReference type="InterPro" id="IPR035965">
    <property type="entry name" value="PAS-like_dom_sf"/>
</dbReference>
<dbReference type="NCBIfam" id="TIGR00254">
    <property type="entry name" value="GGDEF"/>
    <property type="match status" value="1"/>
</dbReference>
<evidence type="ECO:0000259" key="3">
    <source>
        <dbReference type="PROSITE" id="PS50112"/>
    </source>
</evidence>
<dbReference type="GO" id="GO:0071732">
    <property type="term" value="P:cellular response to nitric oxide"/>
    <property type="evidence" value="ECO:0007669"/>
    <property type="project" value="UniProtKB-ARBA"/>
</dbReference>
<protein>
    <submittedName>
        <fullName evidence="7">EAL domain-containing protein</fullName>
    </submittedName>
</protein>
<feature type="transmembrane region" description="Helical" evidence="2">
    <location>
        <begin position="247"/>
        <end position="268"/>
    </location>
</feature>
<evidence type="ECO:0000259" key="6">
    <source>
        <dbReference type="PROSITE" id="PS50887"/>
    </source>
</evidence>
<feature type="transmembrane region" description="Helical" evidence="2">
    <location>
        <begin position="222"/>
        <end position="241"/>
    </location>
</feature>
<dbReference type="Pfam" id="PF08448">
    <property type="entry name" value="PAS_4"/>
    <property type="match status" value="1"/>
</dbReference>
<feature type="transmembrane region" description="Helical" evidence="2">
    <location>
        <begin position="144"/>
        <end position="162"/>
    </location>
</feature>
<dbReference type="SMART" id="SM00091">
    <property type="entry name" value="PAS"/>
    <property type="match status" value="2"/>
</dbReference>
<feature type="domain" description="PAS" evidence="3">
    <location>
        <begin position="283"/>
        <end position="327"/>
    </location>
</feature>
<dbReference type="PROSITE" id="PS50883">
    <property type="entry name" value="EAL"/>
    <property type="match status" value="1"/>
</dbReference>
<evidence type="ECO:0000256" key="2">
    <source>
        <dbReference type="SAM" id="Phobius"/>
    </source>
</evidence>
<name>A0A8J7KDN6_9NEIS</name>
<evidence type="ECO:0000259" key="4">
    <source>
        <dbReference type="PROSITE" id="PS50113"/>
    </source>
</evidence>
<dbReference type="SMART" id="SM00052">
    <property type="entry name" value="EAL"/>
    <property type="match status" value="1"/>
</dbReference>
<dbReference type="InterPro" id="IPR001610">
    <property type="entry name" value="PAC"/>
</dbReference>
<dbReference type="Pfam" id="PF00563">
    <property type="entry name" value="EAL"/>
    <property type="match status" value="1"/>
</dbReference>
<keyword evidence="2" id="KW-0812">Transmembrane</keyword>
<evidence type="ECO:0000313" key="8">
    <source>
        <dbReference type="Proteomes" id="UP000604481"/>
    </source>
</evidence>
<feature type="domain" description="GGDEF" evidence="6">
    <location>
        <begin position="551"/>
        <end position="684"/>
    </location>
</feature>
<dbReference type="FunFam" id="3.20.20.450:FF:000001">
    <property type="entry name" value="Cyclic di-GMP phosphodiesterase yahA"/>
    <property type="match status" value="1"/>
</dbReference>
<reference evidence="7 8" key="1">
    <citation type="submission" date="2020-10" db="EMBL/GenBank/DDBJ databases">
        <title>The genome sequence of Chitinilyticum litopenaei 4Y14.</title>
        <authorList>
            <person name="Liu Y."/>
        </authorList>
    </citation>
    <scope>NUCLEOTIDE SEQUENCE [LARGE SCALE GENOMIC DNA]</scope>
    <source>
        <strain evidence="7 8">4Y14</strain>
    </source>
</reference>
<dbReference type="InterPro" id="IPR000160">
    <property type="entry name" value="GGDEF_dom"/>
</dbReference>
<dbReference type="Gene3D" id="3.30.70.270">
    <property type="match status" value="1"/>
</dbReference>
<keyword evidence="2" id="KW-1133">Transmembrane helix</keyword>
<dbReference type="CDD" id="cd01948">
    <property type="entry name" value="EAL"/>
    <property type="match status" value="1"/>
</dbReference>
<dbReference type="GO" id="GO:0071111">
    <property type="term" value="F:cyclic-guanylate-specific phosphodiesterase activity"/>
    <property type="evidence" value="ECO:0007669"/>
    <property type="project" value="UniProtKB-EC"/>
</dbReference>
<dbReference type="SUPFAM" id="SSF55785">
    <property type="entry name" value="PYP-like sensor domain (PAS domain)"/>
    <property type="match status" value="2"/>
</dbReference>
<proteinExistence type="predicted"/>
<keyword evidence="2" id="KW-0472">Membrane</keyword>
<accession>A0A8J7KDN6</accession>
<keyword evidence="8" id="KW-1185">Reference proteome</keyword>
<comment type="catalytic activity">
    <reaction evidence="1">
        <text>3',3'-c-di-GMP + H2O = 5'-phosphoguanylyl(3'-&gt;5')guanosine + H(+)</text>
        <dbReference type="Rhea" id="RHEA:24902"/>
        <dbReference type="ChEBI" id="CHEBI:15377"/>
        <dbReference type="ChEBI" id="CHEBI:15378"/>
        <dbReference type="ChEBI" id="CHEBI:58754"/>
        <dbReference type="ChEBI" id="CHEBI:58805"/>
        <dbReference type="EC" id="3.1.4.52"/>
    </reaction>
    <physiologicalReaction direction="left-to-right" evidence="1">
        <dbReference type="Rhea" id="RHEA:24903"/>
    </physiologicalReaction>
</comment>
<dbReference type="InterPro" id="IPR000700">
    <property type="entry name" value="PAS-assoc_C"/>
</dbReference>
<feature type="domain" description="EAL" evidence="5">
    <location>
        <begin position="693"/>
        <end position="947"/>
    </location>
</feature>
<evidence type="ECO:0000313" key="7">
    <source>
        <dbReference type="EMBL" id="MBE9608859.1"/>
    </source>
</evidence>
<dbReference type="AlphaFoldDB" id="A0A8J7KDN6"/>
<dbReference type="NCBIfam" id="TIGR00229">
    <property type="entry name" value="sensory_box"/>
    <property type="match status" value="1"/>
</dbReference>
<dbReference type="CDD" id="cd01949">
    <property type="entry name" value="GGDEF"/>
    <property type="match status" value="1"/>
</dbReference>
<dbReference type="InterPro" id="IPR043128">
    <property type="entry name" value="Rev_trsase/Diguanyl_cyclase"/>
</dbReference>
<dbReference type="PROSITE" id="PS50112">
    <property type="entry name" value="PAS"/>
    <property type="match status" value="2"/>
</dbReference>
<sequence>MIAAVQNRLRCAGTFGILLVVLVALHWLDGLIGPLSSFGALLAAAAAAQTSRRVLCSVLTGVALLAFFLARLSPLQALPLAALYQLTALWLVRSLPQGFQIFHLADVRRLLLRGVLAGSLLLAFADTLVVRLPEQSIFEALPGALNDALLASLSLLVLLPSLHSYAGRRWRLSSVGELLLLSALSALVCVLVARGGESMQPLLFLLFPLMIWATQHRHYPGFLVVSFAACSVVLLSRAYYQPVPDEWALLGDLVFLNALTATGLLLAASGSDERGMARELKAEKQKLARLLDHVPTYIFIEDLSGRFTYANRAFAGLLGLEVDVLVGTPVAGVQAMLSGAEPMPDWSLSAFEWRLHGARGEHVLLGSRFPLIDSQGDVYAFGFAATDISEQLLADEQARLTAKVFDNASEGILITDGSGIIIAVNAAFTQITGHQAGDAIGRRSRMFAPGESDTAELQQILRDGGHWQGEMRDRHRSGHHYPAWLSISAVTGSDGRVTHCVGVFSDITARKESEQRLQYLATHDPLTGLYNRAGLQEQLQRRIAGCDRSREALALLFIDLDRFKAVNDSFGHALGDSLLQQVAMRLQASLQEHDLVARLGGDEFTVLLDDFPSHAALSTIADLLVSEMGRPYRIEGHELYLTSSIGVSLYPQDADDAQGLLRTADIAMYRAKELGKNTFQFYASELNNRVSERLKLDSEMRQALRDRQFQLYYQPKYDLATRTLTGVEALLRWDSPRRGKVSPVEFIPAAEESGLIVVLGEWILRTACAQMRQWRDQGVAIPHVAVNLSARQFVPYKLVDTVRQALQDACIPPACLELEITESMIMANPDEAVLILRELRAMGVKVSIDDFGTGYSSLSNLRNFPLDALKIDRSFITNLPHDDDNAAITAAIVAMARKLRLTVVAEGVESHEQADYLNNLGCQVAQGFLFSPALSPATLPSFLQRPAATELAAAC</sequence>
<feature type="transmembrane region" description="Helical" evidence="2">
    <location>
        <begin position="174"/>
        <end position="193"/>
    </location>
</feature>
<dbReference type="InterPro" id="IPR000014">
    <property type="entry name" value="PAS"/>
</dbReference>
<dbReference type="Pfam" id="PF00990">
    <property type="entry name" value="GGDEF"/>
    <property type="match status" value="1"/>
</dbReference>
<dbReference type="CDD" id="cd00130">
    <property type="entry name" value="PAS"/>
    <property type="match status" value="2"/>
</dbReference>
<dbReference type="Gene3D" id="3.20.20.450">
    <property type="entry name" value="EAL domain"/>
    <property type="match status" value="1"/>
</dbReference>